<accession>A0ABQ2PA16</accession>
<evidence type="ECO:0000313" key="5">
    <source>
        <dbReference type="Proteomes" id="UP000637267"/>
    </source>
</evidence>
<sequence>MLSAPGYTIRSARISDAEGIATALIALGVDRYCVPPEQLAPRIEQLTGNDACKVLVAEDSNGVIAGVCHVAGVRNLSTAGYAEIMELSVREDLQRRGIGKTLVAAARAWAMQQQYPRLRLRSGVHRTEAHSFYESCGFTKSRASYAFEAQLSILITQDATSTTWV</sequence>
<evidence type="ECO:0000256" key="2">
    <source>
        <dbReference type="ARBA" id="ARBA00023315"/>
    </source>
</evidence>
<dbReference type="InterPro" id="IPR016181">
    <property type="entry name" value="Acyl_CoA_acyltransferase"/>
</dbReference>
<feature type="domain" description="N-acetyltransferase" evidence="3">
    <location>
        <begin position="7"/>
        <end position="160"/>
    </location>
</feature>
<dbReference type="CDD" id="cd04301">
    <property type="entry name" value="NAT_SF"/>
    <property type="match status" value="1"/>
</dbReference>
<protein>
    <recommendedName>
        <fullName evidence="3">N-acetyltransferase domain-containing protein</fullName>
    </recommendedName>
</protein>
<evidence type="ECO:0000259" key="3">
    <source>
        <dbReference type="PROSITE" id="PS51186"/>
    </source>
</evidence>
<evidence type="ECO:0000256" key="1">
    <source>
        <dbReference type="ARBA" id="ARBA00022679"/>
    </source>
</evidence>
<reference evidence="5" key="1">
    <citation type="journal article" date="2019" name="Int. J. Syst. Evol. Microbiol.">
        <title>The Global Catalogue of Microorganisms (GCM) 10K type strain sequencing project: providing services to taxonomists for standard genome sequencing and annotation.</title>
        <authorList>
            <consortium name="The Broad Institute Genomics Platform"/>
            <consortium name="The Broad Institute Genome Sequencing Center for Infectious Disease"/>
            <person name="Wu L."/>
            <person name="Ma J."/>
        </authorList>
    </citation>
    <scope>NUCLEOTIDE SEQUENCE [LARGE SCALE GENOMIC DNA]</scope>
    <source>
        <strain evidence="5">CGMCC 1.8859</strain>
    </source>
</reference>
<dbReference type="PANTHER" id="PTHR43877">
    <property type="entry name" value="AMINOALKYLPHOSPHONATE N-ACETYLTRANSFERASE-RELATED-RELATED"/>
    <property type="match status" value="1"/>
</dbReference>
<dbReference type="InterPro" id="IPR050832">
    <property type="entry name" value="Bact_Acetyltransf"/>
</dbReference>
<dbReference type="Gene3D" id="3.40.630.30">
    <property type="match status" value="1"/>
</dbReference>
<organism evidence="4 5">
    <name type="scientific">Silvimonas iriomotensis</name>
    <dbReference type="NCBI Taxonomy" id="449662"/>
    <lineage>
        <taxon>Bacteria</taxon>
        <taxon>Pseudomonadati</taxon>
        <taxon>Pseudomonadota</taxon>
        <taxon>Betaproteobacteria</taxon>
        <taxon>Neisseriales</taxon>
        <taxon>Chitinibacteraceae</taxon>
        <taxon>Silvimonas</taxon>
    </lineage>
</organism>
<keyword evidence="1" id="KW-0808">Transferase</keyword>
<dbReference type="SUPFAM" id="SSF55729">
    <property type="entry name" value="Acyl-CoA N-acyltransferases (Nat)"/>
    <property type="match status" value="1"/>
</dbReference>
<dbReference type="RefSeq" id="WP_188704558.1">
    <property type="nucleotide sequence ID" value="NZ_BMLX01000003.1"/>
</dbReference>
<dbReference type="InterPro" id="IPR000182">
    <property type="entry name" value="GNAT_dom"/>
</dbReference>
<name>A0ABQ2PA16_9NEIS</name>
<comment type="caution">
    <text evidence="4">The sequence shown here is derived from an EMBL/GenBank/DDBJ whole genome shotgun (WGS) entry which is preliminary data.</text>
</comment>
<proteinExistence type="predicted"/>
<dbReference type="Proteomes" id="UP000637267">
    <property type="component" value="Unassembled WGS sequence"/>
</dbReference>
<dbReference type="Pfam" id="PF00583">
    <property type="entry name" value="Acetyltransf_1"/>
    <property type="match status" value="1"/>
</dbReference>
<dbReference type="PROSITE" id="PS51186">
    <property type="entry name" value="GNAT"/>
    <property type="match status" value="1"/>
</dbReference>
<keyword evidence="2" id="KW-0012">Acyltransferase</keyword>
<evidence type="ECO:0000313" key="4">
    <source>
        <dbReference type="EMBL" id="GGP22065.1"/>
    </source>
</evidence>
<dbReference type="EMBL" id="BMLX01000003">
    <property type="protein sequence ID" value="GGP22065.1"/>
    <property type="molecule type" value="Genomic_DNA"/>
</dbReference>
<gene>
    <name evidence="4" type="ORF">GCM10010970_23330</name>
</gene>
<keyword evidence="5" id="KW-1185">Reference proteome</keyword>